<feature type="signal peptide" evidence="1">
    <location>
        <begin position="1"/>
        <end position="22"/>
    </location>
</feature>
<evidence type="ECO:0000256" key="1">
    <source>
        <dbReference type="SAM" id="SignalP"/>
    </source>
</evidence>
<dbReference type="PaxDb" id="4113-PGSC0003DMT400062990"/>
<protein>
    <recommendedName>
        <fullName evidence="4">Secreted protein</fullName>
    </recommendedName>
</protein>
<accession>M1C9X2</accession>
<organism evidence="2 3">
    <name type="scientific">Solanum tuberosum</name>
    <name type="common">Potato</name>
    <dbReference type="NCBI Taxonomy" id="4113"/>
    <lineage>
        <taxon>Eukaryota</taxon>
        <taxon>Viridiplantae</taxon>
        <taxon>Streptophyta</taxon>
        <taxon>Embryophyta</taxon>
        <taxon>Tracheophyta</taxon>
        <taxon>Spermatophyta</taxon>
        <taxon>Magnoliopsida</taxon>
        <taxon>eudicotyledons</taxon>
        <taxon>Gunneridae</taxon>
        <taxon>Pentapetalae</taxon>
        <taxon>asterids</taxon>
        <taxon>lamiids</taxon>
        <taxon>Solanales</taxon>
        <taxon>Solanaceae</taxon>
        <taxon>Solanoideae</taxon>
        <taxon>Solaneae</taxon>
        <taxon>Solanum</taxon>
    </lineage>
</organism>
<dbReference type="HOGENOM" id="CLU_2744982_0_0_1"/>
<dbReference type="Proteomes" id="UP000011115">
    <property type="component" value="Unassembled WGS sequence"/>
</dbReference>
<proteinExistence type="predicted"/>
<evidence type="ECO:0008006" key="4">
    <source>
        <dbReference type="Google" id="ProtNLM"/>
    </source>
</evidence>
<dbReference type="EnsemblPlants" id="PGSC0003DMT400062990">
    <property type="protein sequence ID" value="PGSC0003DMT400062990"/>
    <property type="gene ID" value="PGSC0003DMG402024510"/>
</dbReference>
<feature type="chain" id="PRO_5004012881" description="Secreted protein" evidence="1">
    <location>
        <begin position="23"/>
        <end position="71"/>
    </location>
</feature>
<keyword evidence="3" id="KW-1185">Reference proteome</keyword>
<evidence type="ECO:0000313" key="2">
    <source>
        <dbReference type="EnsemblPlants" id="PGSC0003DMT400062990"/>
    </source>
</evidence>
<keyword evidence="1" id="KW-0732">Signal</keyword>
<name>M1C9X2_SOLTU</name>
<dbReference type="AlphaFoldDB" id="M1C9X2"/>
<dbReference type="InParanoid" id="M1C9X2"/>
<reference evidence="2" key="2">
    <citation type="submission" date="2015-06" db="UniProtKB">
        <authorList>
            <consortium name="EnsemblPlants"/>
        </authorList>
    </citation>
    <scope>IDENTIFICATION</scope>
    <source>
        <strain evidence="2">DM1-3 516 R44</strain>
    </source>
</reference>
<reference evidence="3" key="1">
    <citation type="journal article" date="2011" name="Nature">
        <title>Genome sequence and analysis of the tuber crop potato.</title>
        <authorList>
            <consortium name="The Potato Genome Sequencing Consortium"/>
        </authorList>
    </citation>
    <scope>NUCLEOTIDE SEQUENCE [LARGE SCALE GENOMIC DNA]</scope>
    <source>
        <strain evidence="3">cv. DM1-3 516 R44</strain>
    </source>
</reference>
<evidence type="ECO:0000313" key="3">
    <source>
        <dbReference type="Proteomes" id="UP000011115"/>
    </source>
</evidence>
<sequence>MAFTRKWRALVILIKRALLLQTENCVCDTKVHTHERLEQNSKKNCTKIRSDVASNAYLILHEYNISNNNAD</sequence>
<dbReference type="Gramene" id="PGSC0003DMT400062990">
    <property type="protein sequence ID" value="PGSC0003DMT400062990"/>
    <property type="gene ID" value="PGSC0003DMG402024510"/>
</dbReference>